<evidence type="ECO:0000256" key="16">
    <source>
        <dbReference type="ARBA" id="ARBA00082958"/>
    </source>
</evidence>
<dbReference type="AlphaFoldDB" id="A0A2G5TY17"/>
<name>A0A2G5TY17_9PELO</name>
<dbReference type="FunFam" id="3.50.50.60:FF:000034">
    <property type="entry name" value="sulfide:quinone oxidoreductase, mitochondrial"/>
    <property type="match status" value="2"/>
</dbReference>
<evidence type="ECO:0000313" key="19">
    <source>
        <dbReference type="Proteomes" id="UP000230233"/>
    </source>
</evidence>
<feature type="domain" description="FAD/NAD(P)-binding" evidence="17">
    <location>
        <begin position="29"/>
        <end position="144"/>
    </location>
</feature>
<comment type="catalytic activity">
    <reaction evidence="11">
        <text>a quinone + hydrogen sulfide + glutathione + H(+) = S-sulfanylglutathione + a quinol</text>
        <dbReference type="Rhea" id="RHEA:55156"/>
        <dbReference type="ChEBI" id="CHEBI:15378"/>
        <dbReference type="ChEBI" id="CHEBI:24646"/>
        <dbReference type="ChEBI" id="CHEBI:29919"/>
        <dbReference type="ChEBI" id="CHEBI:57925"/>
        <dbReference type="ChEBI" id="CHEBI:58905"/>
        <dbReference type="ChEBI" id="CHEBI:132124"/>
        <dbReference type="EC" id="1.8.5.8"/>
    </reaction>
    <physiologicalReaction direction="left-to-right" evidence="11">
        <dbReference type="Rhea" id="RHEA:55157"/>
    </physiologicalReaction>
</comment>
<dbReference type="GO" id="GO:0106436">
    <property type="term" value="F:glutathione-dependent sulfide quinone oxidoreductase activity"/>
    <property type="evidence" value="ECO:0007669"/>
    <property type="project" value="UniProtKB-EC"/>
</dbReference>
<evidence type="ECO:0000256" key="4">
    <source>
        <dbReference type="ARBA" id="ARBA00022719"/>
    </source>
</evidence>
<evidence type="ECO:0000256" key="3">
    <source>
        <dbReference type="ARBA" id="ARBA00022630"/>
    </source>
</evidence>
<comment type="cofactor">
    <cofactor evidence="1">
        <name>FAD</name>
        <dbReference type="ChEBI" id="CHEBI:57692"/>
    </cofactor>
</comment>
<evidence type="ECO:0000256" key="11">
    <source>
        <dbReference type="ARBA" id="ARBA00052986"/>
    </source>
</evidence>
<evidence type="ECO:0000256" key="14">
    <source>
        <dbReference type="ARBA" id="ARBA00066447"/>
    </source>
</evidence>
<keyword evidence="7" id="KW-0560">Oxidoreductase</keyword>
<comment type="subcellular location">
    <subcellularLocation>
        <location evidence="2">Mitochondrion</location>
    </subcellularLocation>
</comment>
<dbReference type="GO" id="GO:0071949">
    <property type="term" value="F:FAD binding"/>
    <property type="evidence" value="ECO:0007669"/>
    <property type="project" value="TreeGrafter"/>
</dbReference>
<dbReference type="PANTHER" id="PTHR10632">
    <property type="entry name" value="SULFIDE:QUINONE OXIDOREDUCTASE"/>
    <property type="match status" value="1"/>
</dbReference>
<comment type="catalytic activity">
    <reaction evidence="10">
        <text>ubiquinone-10 + hydrogen sulfide + glutathione + H(+) = S-sulfanylglutathione + ubiquinol-10</text>
        <dbReference type="Rhea" id="RHEA:62608"/>
        <dbReference type="ChEBI" id="CHEBI:15378"/>
        <dbReference type="ChEBI" id="CHEBI:29919"/>
        <dbReference type="ChEBI" id="CHEBI:46245"/>
        <dbReference type="ChEBI" id="CHEBI:57925"/>
        <dbReference type="ChEBI" id="CHEBI:58905"/>
        <dbReference type="ChEBI" id="CHEBI:64183"/>
    </reaction>
    <physiologicalReaction direction="left-to-right" evidence="10">
        <dbReference type="Rhea" id="RHEA:62609"/>
    </physiologicalReaction>
</comment>
<sequence>MVLLPFSARNTSETNDWNGSKLKDDSKHYKLLVVGGGAGGLGAASKFARKLPRGSVGIIEPHEDHYYQPGFTLVGGGLMTLRETTRKQEKLIPSGAKWIRNEVVLFTPTQNMVTLDGGEDISYDYMVVAMGAHLRFDKIKGALEALETPGVCSNYSPFHVEKHYREVMNFQGGNAIYTYPNGPIKCAGAPQKACYITDSILRQRGVRENAHMIYATSLDKIFGVENYVKPLEEVAQEKDIDVRTRRNLIEIDTSKNSATFQLLDENGAATEDTEKIEYSLLHIGPPCSAPKALRKSPFADKTGFMDVDDGTLQSKKFPNVFGVGDCMNTPNAKTAASVSSHLKTLDRNLTFAMLGKKPYFKYDGYASCPLVVSKNRVILAEFNSKGPLETTPLNQGKPAYWAFLLKKYFMPALYWNGLIRGYWNGPATIRKFSRLDGNAIYTYPNGPIKCAGAPQKSCYITDSILRQRGVQENAHMIYATSLDKSFGVENYLKPLEEVAQEKDIDVRTRRNLIEIDTSKNSATFQILDEDGAATEDTEKIEYSLLHIGPPCSAPKALRKSPFADKTGFMDVDGGTLQSKKFPNVFGVGDCMNTPNAKTAASVSSHLKTLDRNLTFAMLGKKPYFKYDGYASCPLVVSKNRVILAEFNSKGPLETTPLNEEKPAYWAFLLKKYFMPALYWNGLIRGYWNGPATIRKFSRLVDSKKRHGSCEL</sequence>
<comment type="function">
    <text evidence="12">Catalyzes the oxidation of hydrogen sulfide with the help of a quinone, such as ubiquinone-10, giving rise to thiosulfate and ultimately to sulfane (molecular sulfur) atoms. Requires an additional electron acceptor; can use sulfite, sulfide or cyanide (in vitro). It is believed the in vivo electron acceptor is glutathione.</text>
</comment>
<proteinExistence type="inferred from homology"/>
<dbReference type="GO" id="GO:0048038">
    <property type="term" value="F:quinone binding"/>
    <property type="evidence" value="ECO:0007669"/>
    <property type="project" value="UniProtKB-KW"/>
</dbReference>
<evidence type="ECO:0000259" key="17">
    <source>
        <dbReference type="Pfam" id="PF07992"/>
    </source>
</evidence>
<keyword evidence="4" id="KW-0874">Quinone</keyword>
<keyword evidence="5" id="KW-0274">FAD</keyword>
<evidence type="ECO:0000256" key="15">
    <source>
        <dbReference type="ARBA" id="ARBA00070160"/>
    </source>
</evidence>
<keyword evidence="3" id="KW-0285">Flavoprotein</keyword>
<dbReference type="GO" id="GO:0070221">
    <property type="term" value="P:sulfide oxidation, using sulfide:quinone oxidoreductase"/>
    <property type="evidence" value="ECO:0007669"/>
    <property type="project" value="TreeGrafter"/>
</dbReference>
<accession>A0A2G5TY17</accession>
<dbReference type="InterPro" id="IPR023753">
    <property type="entry name" value="FAD/NAD-binding_dom"/>
</dbReference>
<comment type="caution">
    <text evidence="18">The sequence shown here is derived from an EMBL/GenBank/DDBJ whole genome shotgun (WGS) entry which is preliminary data.</text>
</comment>
<keyword evidence="8" id="KW-0496">Mitochondrion</keyword>
<comment type="catalytic activity">
    <reaction evidence="9">
        <text>ubiquinone-10 + hydrogen sulfide + sulfite + 2 H(+) = ubiquinol-10 + thiosulfate</text>
        <dbReference type="Rhea" id="RHEA:38359"/>
        <dbReference type="ChEBI" id="CHEBI:15378"/>
        <dbReference type="ChEBI" id="CHEBI:17359"/>
        <dbReference type="ChEBI" id="CHEBI:29919"/>
        <dbReference type="ChEBI" id="CHEBI:33542"/>
        <dbReference type="ChEBI" id="CHEBI:46245"/>
        <dbReference type="ChEBI" id="CHEBI:64183"/>
    </reaction>
    <physiologicalReaction direction="left-to-right" evidence="9">
        <dbReference type="Rhea" id="RHEA:38360"/>
    </physiologicalReaction>
</comment>
<evidence type="ECO:0000256" key="10">
    <source>
        <dbReference type="ARBA" id="ARBA00052810"/>
    </source>
</evidence>
<dbReference type="PRINTS" id="PR00368">
    <property type="entry name" value="FADPNR"/>
</dbReference>
<dbReference type="GO" id="GO:0070224">
    <property type="term" value="F:sulfide:quinone oxidoreductase activity"/>
    <property type="evidence" value="ECO:0007669"/>
    <property type="project" value="TreeGrafter"/>
</dbReference>
<dbReference type="OrthoDB" id="5376590at2759"/>
<organism evidence="18 19">
    <name type="scientific">Caenorhabditis nigoni</name>
    <dbReference type="NCBI Taxonomy" id="1611254"/>
    <lineage>
        <taxon>Eukaryota</taxon>
        <taxon>Metazoa</taxon>
        <taxon>Ecdysozoa</taxon>
        <taxon>Nematoda</taxon>
        <taxon>Chromadorea</taxon>
        <taxon>Rhabditida</taxon>
        <taxon>Rhabditina</taxon>
        <taxon>Rhabditomorpha</taxon>
        <taxon>Rhabditoidea</taxon>
        <taxon>Rhabditidae</taxon>
        <taxon>Peloderinae</taxon>
        <taxon>Caenorhabditis</taxon>
    </lineage>
</organism>
<dbReference type="InterPro" id="IPR036188">
    <property type="entry name" value="FAD/NAD-bd_sf"/>
</dbReference>
<dbReference type="Proteomes" id="UP000230233">
    <property type="component" value="Chromosome IV"/>
</dbReference>
<dbReference type="EC" id="1.8.5.8" evidence="14"/>
<dbReference type="InterPro" id="IPR015904">
    <property type="entry name" value="Sulphide_quinone_reductase"/>
</dbReference>
<evidence type="ECO:0000256" key="13">
    <source>
        <dbReference type="ARBA" id="ARBA00060891"/>
    </source>
</evidence>
<keyword evidence="6" id="KW-0809">Transit peptide</keyword>
<evidence type="ECO:0000256" key="6">
    <source>
        <dbReference type="ARBA" id="ARBA00022946"/>
    </source>
</evidence>
<reference evidence="19" key="1">
    <citation type="submission" date="2017-10" db="EMBL/GenBank/DDBJ databases">
        <title>Rapid genome shrinkage in a self-fertile nematode reveals novel sperm competition proteins.</title>
        <authorList>
            <person name="Yin D."/>
            <person name="Schwarz E.M."/>
            <person name="Thomas C.G."/>
            <person name="Felde R.L."/>
            <person name="Korf I.F."/>
            <person name="Cutter A.D."/>
            <person name="Schartner C.M."/>
            <person name="Ralston E.J."/>
            <person name="Meyer B.J."/>
            <person name="Haag E.S."/>
        </authorList>
    </citation>
    <scope>NUCLEOTIDE SEQUENCE [LARGE SCALE GENOMIC DNA]</scope>
    <source>
        <strain evidence="19">JU1422</strain>
    </source>
</reference>
<evidence type="ECO:0000313" key="18">
    <source>
        <dbReference type="EMBL" id="PIC32174.1"/>
    </source>
</evidence>
<evidence type="ECO:0000256" key="8">
    <source>
        <dbReference type="ARBA" id="ARBA00023128"/>
    </source>
</evidence>
<protein>
    <recommendedName>
        <fullName evidence="15">Sulfide:quinone oxidoreductase, mitochondrial</fullName>
        <ecNumber evidence="14">1.8.5.8</ecNumber>
    </recommendedName>
    <alternativeName>
        <fullName evidence="16">Sulfide quinone oxidoreductase</fullName>
    </alternativeName>
</protein>
<dbReference type="GO" id="GO:0005739">
    <property type="term" value="C:mitochondrion"/>
    <property type="evidence" value="ECO:0007669"/>
    <property type="project" value="UniProtKB-SubCell"/>
</dbReference>
<dbReference type="Pfam" id="PF07992">
    <property type="entry name" value="Pyr_redox_2"/>
    <property type="match status" value="1"/>
</dbReference>
<gene>
    <name evidence="18" type="primary">Cnig_chr_IV.g12608</name>
    <name evidence="18" type="ORF">B9Z55_012608</name>
</gene>
<keyword evidence="19" id="KW-1185">Reference proteome</keyword>
<evidence type="ECO:0000256" key="9">
    <source>
        <dbReference type="ARBA" id="ARBA00051038"/>
    </source>
</evidence>
<evidence type="ECO:0000256" key="2">
    <source>
        <dbReference type="ARBA" id="ARBA00004173"/>
    </source>
</evidence>
<dbReference type="PANTHER" id="PTHR10632:SF2">
    <property type="entry name" value="SULFIDE:QUINONE OXIDOREDUCTASE, MITOCHONDRIAL"/>
    <property type="match status" value="1"/>
</dbReference>
<evidence type="ECO:0000256" key="5">
    <source>
        <dbReference type="ARBA" id="ARBA00022827"/>
    </source>
</evidence>
<dbReference type="EMBL" id="PDUG01000004">
    <property type="protein sequence ID" value="PIC32174.1"/>
    <property type="molecule type" value="Genomic_DNA"/>
</dbReference>
<comment type="similarity">
    <text evidence="13">Belongs to the SQRD family.</text>
</comment>
<dbReference type="Gene3D" id="3.50.50.60">
    <property type="entry name" value="FAD/NAD(P)-binding domain"/>
    <property type="match status" value="2"/>
</dbReference>
<dbReference type="Gene3D" id="3.50.50.100">
    <property type="match status" value="1"/>
</dbReference>
<evidence type="ECO:0000256" key="12">
    <source>
        <dbReference type="ARBA" id="ARBA00059167"/>
    </source>
</evidence>
<dbReference type="STRING" id="1611254.A0A2G5TY17"/>
<dbReference type="SUPFAM" id="SSF51905">
    <property type="entry name" value="FAD/NAD(P)-binding domain"/>
    <property type="match status" value="3"/>
</dbReference>
<evidence type="ECO:0000256" key="7">
    <source>
        <dbReference type="ARBA" id="ARBA00023002"/>
    </source>
</evidence>
<evidence type="ECO:0000256" key="1">
    <source>
        <dbReference type="ARBA" id="ARBA00001974"/>
    </source>
</evidence>